<dbReference type="CDD" id="cd02557">
    <property type="entry name" value="PseudoU_synth_ScRIB2"/>
    <property type="match status" value="1"/>
</dbReference>
<dbReference type="Proteomes" id="UP000694844">
    <property type="component" value="Chromosome 5"/>
</dbReference>
<keyword evidence="2" id="KW-0694">RNA-binding</keyword>
<feature type="region of interest" description="Disordered" evidence="3">
    <location>
        <begin position="445"/>
        <end position="477"/>
    </location>
</feature>
<dbReference type="GO" id="GO:0009982">
    <property type="term" value="F:pseudouridine synthase activity"/>
    <property type="evidence" value="ECO:0007669"/>
    <property type="project" value="InterPro"/>
</dbReference>
<evidence type="ECO:0000256" key="3">
    <source>
        <dbReference type="SAM" id="MobiDB-lite"/>
    </source>
</evidence>
<feature type="compositionally biased region" description="Polar residues" evidence="3">
    <location>
        <begin position="457"/>
        <end position="475"/>
    </location>
</feature>
<dbReference type="GO" id="GO:0000455">
    <property type="term" value="P:enzyme-directed rRNA pseudouridine synthesis"/>
    <property type="evidence" value="ECO:0007669"/>
    <property type="project" value="TreeGrafter"/>
</dbReference>
<dbReference type="SUPFAM" id="SSF55120">
    <property type="entry name" value="Pseudouridine synthase"/>
    <property type="match status" value="1"/>
</dbReference>
<dbReference type="OrthoDB" id="424794at2759"/>
<feature type="region of interest" description="Disordered" evidence="3">
    <location>
        <begin position="28"/>
        <end position="72"/>
    </location>
</feature>
<feature type="compositionally biased region" description="Polar residues" evidence="3">
    <location>
        <begin position="28"/>
        <end position="38"/>
    </location>
</feature>
<dbReference type="RefSeq" id="XP_022337620.1">
    <property type="nucleotide sequence ID" value="XM_022481912.1"/>
</dbReference>
<dbReference type="Gene3D" id="3.30.2350.10">
    <property type="entry name" value="Pseudouridine synthase"/>
    <property type="match status" value="1"/>
</dbReference>
<evidence type="ECO:0000256" key="2">
    <source>
        <dbReference type="PROSITE-ProRule" id="PRU00182"/>
    </source>
</evidence>
<sequence length="552" mass="63189">MIVLLNRLPIRFSRKFVCSRMFTKMTEVSQSANPTDTVKSVDDFQAKQTSPAPETDISSSFDVQGSSNSKEPLKLENLSGKARRALIRKEKYKELKRQNKGLTNNPNPGYSIFSETEYYFENGLRKVYPYFYAFSTFVKGRWFHRTLCDIFSKEFSLAKEYNVETLVKEGSITVNGKAVSIDYKIKQGDIIENNIHRHENPVSGERIEVIEDNKDLIVVNKPSSIPCHPCGGYRYNSMVFILGKELGYANLRTAFRLDRLTSGVLIFAKNEASARKYIDDITSRNVEKIYVCRVEGQFPEGEVVCEQPIAKMIFKLGIMKCGPDGKPSKTTFTRLSYNGRTSVVRCRPHTGRTHQIRVHLQYLGYPIVNDPCYNSLCFGPEKGKGGNYQLTDQQVEELKEQEHNKEMWTIVGDNPDFPKRIQELQKKADDPLDACDSTCHLEPDSKKSKLDLDTKNDVNPMNTCTSDRNCDNPSGGSARGDQWLTMDGKPQPPFQLEKWFPSESCPQCRKQYLDPKPNQLKLYLHALSYKGPDWHYETSMPPWAMPDWEEET</sequence>
<evidence type="ECO:0000256" key="1">
    <source>
        <dbReference type="PIRSR" id="PIRSR606225-1"/>
    </source>
</evidence>
<evidence type="ECO:0000259" key="4">
    <source>
        <dbReference type="Pfam" id="PF00849"/>
    </source>
</evidence>
<dbReference type="CDD" id="cd00165">
    <property type="entry name" value="S4"/>
    <property type="match status" value="1"/>
</dbReference>
<proteinExistence type="predicted"/>
<dbReference type="NCBIfam" id="TIGR00005">
    <property type="entry name" value="rluA_subfam"/>
    <property type="match status" value="1"/>
</dbReference>
<dbReference type="InterPro" id="IPR006145">
    <property type="entry name" value="PsdUridine_synth_RsuA/RluA"/>
</dbReference>
<evidence type="ECO:0000313" key="6">
    <source>
        <dbReference type="RefSeq" id="XP_022337620.1"/>
    </source>
</evidence>
<dbReference type="PANTHER" id="PTHR21600">
    <property type="entry name" value="MITOCHONDRIAL RNA PSEUDOURIDINE SYNTHASE"/>
    <property type="match status" value="1"/>
</dbReference>
<protein>
    <submittedName>
        <fullName evidence="6">RNA pseudouridylate synthase domain-containing protein 2-like</fullName>
    </submittedName>
</protein>
<dbReference type="InterPro" id="IPR006225">
    <property type="entry name" value="PsdUridine_synth_RluC/D"/>
</dbReference>
<feature type="domain" description="Pseudouridine synthase RsuA/RluA-like" evidence="4">
    <location>
        <begin position="215"/>
        <end position="361"/>
    </location>
</feature>
<dbReference type="PANTHER" id="PTHR21600:SF40">
    <property type="entry name" value="PSEUDOURIDYLATE SYNTHASE RPUSD2"/>
    <property type="match status" value="1"/>
</dbReference>
<dbReference type="GeneID" id="111133471"/>
<dbReference type="GO" id="GO:0003723">
    <property type="term" value="F:RNA binding"/>
    <property type="evidence" value="ECO:0007669"/>
    <property type="project" value="UniProtKB-KW"/>
</dbReference>
<organism evidence="5 6">
    <name type="scientific">Crassostrea virginica</name>
    <name type="common">Eastern oyster</name>
    <dbReference type="NCBI Taxonomy" id="6565"/>
    <lineage>
        <taxon>Eukaryota</taxon>
        <taxon>Metazoa</taxon>
        <taxon>Spiralia</taxon>
        <taxon>Lophotrochozoa</taxon>
        <taxon>Mollusca</taxon>
        <taxon>Bivalvia</taxon>
        <taxon>Autobranchia</taxon>
        <taxon>Pteriomorphia</taxon>
        <taxon>Ostreida</taxon>
        <taxon>Ostreoidea</taxon>
        <taxon>Ostreidae</taxon>
        <taxon>Crassostrea</taxon>
    </lineage>
</organism>
<dbReference type="PROSITE" id="PS50889">
    <property type="entry name" value="S4"/>
    <property type="match status" value="1"/>
</dbReference>
<dbReference type="Pfam" id="PF00849">
    <property type="entry name" value="PseudoU_synth_2"/>
    <property type="match status" value="1"/>
</dbReference>
<dbReference type="KEGG" id="cvn:111133471"/>
<accession>A0A8B8EBX8</accession>
<reference evidence="6" key="1">
    <citation type="submission" date="2025-08" db="UniProtKB">
        <authorList>
            <consortium name="RefSeq"/>
        </authorList>
    </citation>
    <scope>IDENTIFICATION</scope>
    <source>
        <tissue evidence="6">Whole sample</tissue>
    </source>
</reference>
<evidence type="ECO:0000313" key="5">
    <source>
        <dbReference type="Proteomes" id="UP000694844"/>
    </source>
</evidence>
<dbReference type="AlphaFoldDB" id="A0A8B8EBX8"/>
<keyword evidence="5" id="KW-1185">Reference proteome</keyword>
<name>A0A8B8EBX8_CRAVI</name>
<feature type="compositionally biased region" description="Polar residues" evidence="3">
    <location>
        <begin position="46"/>
        <end position="70"/>
    </location>
</feature>
<dbReference type="InterPro" id="IPR050188">
    <property type="entry name" value="RluA_PseudoU_synthase"/>
</dbReference>
<gene>
    <name evidence="6" type="primary">LOC111133471</name>
</gene>
<feature type="compositionally biased region" description="Basic and acidic residues" evidence="3">
    <location>
        <begin position="445"/>
        <end position="456"/>
    </location>
</feature>
<dbReference type="InterPro" id="IPR020103">
    <property type="entry name" value="PsdUridine_synth_cat_dom_sf"/>
</dbReference>
<feature type="active site" evidence="1">
    <location>
        <position position="258"/>
    </location>
</feature>